<evidence type="ECO:0008006" key="3">
    <source>
        <dbReference type="Google" id="ProtNLM"/>
    </source>
</evidence>
<protein>
    <recommendedName>
        <fullName evidence="3">MULE transposase domain-containing protein</fullName>
    </recommendedName>
</protein>
<reference evidence="1 2" key="1">
    <citation type="journal article" date="2017" name="Genome Biol. Evol.">
        <title>Phytophthora megakarya and P. palmivora, closely related causal agents of cacao black pod rot, underwent increases in genome sizes and gene numbers by different mechanisms.</title>
        <authorList>
            <person name="Ali S.S."/>
            <person name="Shao J."/>
            <person name="Lary D.J."/>
            <person name="Kronmiller B."/>
            <person name="Shen D."/>
            <person name="Strem M.D."/>
            <person name="Amoako-Attah I."/>
            <person name="Akrofi A.Y."/>
            <person name="Begoude B.A."/>
            <person name="Ten Hoopen G.M."/>
            <person name="Coulibaly K."/>
            <person name="Kebe B.I."/>
            <person name="Melnick R.L."/>
            <person name="Guiltinan M.J."/>
            <person name="Tyler B.M."/>
            <person name="Meinhardt L.W."/>
            <person name="Bailey B.A."/>
        </authorList>
    </citation>
    <scope>NUCLEOTIDE SEQUENCE [LARGE SCALE GENOMIC DNA]</scope>
    <source>
        <strain evidence="2">sbr112.9</strain>
    </source>
</reference>
<accession>A0A2P4X3N3</accession>
<proteinExistence type="predicted"/>
<evidence type="ECO:0000313" key="2">
    <source>
        <dbReference type="Proteomes" id="UP000237271"/>
    </source>
</evidence>
<dbReference type="Proteomes" id="UP000237271">
    <property type="component" value="Unassembled WGS sequence"/>
</dbReference>
<keyword evidence="2" id="KW-1185">Reference proteome</keyword>
<dbReference type="OrthoDB" id="125134at2759"/>
<sequence>MSYDFTGMALHTCRTNTMHRDVTTDNTGHCIDASNSIMEEVDKLAVDTNMTQGAIWLAIVDKFYMQSCPPVHGVSKHAVENRVKYIRGKQSGGNRNRTIEYPPLSKVKGSVQGFFQFQYSWHDNVKSRKDTTGIDRVVGWAHPELRNVLRFENLSWSMDGTFRYAPEGFKQCVSIMIYDPSSELYIPAVFTLTTAMTKESCLKLLRCVEACVGHTYHMLFISFKQRCRRKMKSYRIPKEEFKLVMAPNVFDVLAVIEPSKIALQGIAWVKKKIQELCECKGALT</sequence>
<organism evidence="1 2">
    <name type="scientific">Phytophthora palmivora</name>
    <dbReference type="NCBI Taxonomy" id="4796"/>
    <lineage>
        <taxon>Eukaryota</taxon>
        <taxon>Sar</taxon>
        <taxon>Stramenopiles</taxon>
        <taxon>Oomycota</taxon>
        <taxon>Peronosporomycetes</taxon>
        <taxon>Peronosporales</taxon>
        <taxon>Peronosporaceae</taxon>
        <taxon>Phytophthora</taxon>
    </lineage>
</organism>
<gene>
    <name evidence="1" type="ORF">PHPALM_31015</name>
</gene>
<name>A0A2P4X3N3_9STRA</name>
<dbReference type="EMBL" id="NCKW01016926">
    <property type="protein sequence ID" value="POM60162.1"/>
    <property type="molecule type" value="Genomic_DNA"/>
</dbReference>
<dbReference type="AlphaFoldDB" id="A0A2P4X3N3"/>
<comment type="caution">
    <text evidence="1">The sequence shown here is derived from an EMBL/GenBank/DDBJ whole genome shotgun (WGS) entry which is preliminary data.</text>
</comment>
<evidence type="ECO:0000313" key="1">
    <source>
        <dbReference type="EMBL" id="POM60162.1"/>
    </source>
</evidence>